<keyword evidence="1" id="KW-1133">Transmembrane helix</keyword>
<evidence type="ECO:0000313" key="3">
    <source>
        <dbReference type="Proteomes" id="UP000199594"/>
    </source>
</evidence>
<proteinExistence type="predicted"/>
<feature type="transmembrane region" description="Helical" evidence="1">
    <location>
        <begin position="21"/>
        <end position="42"/>
    </location>
</feature>
<organism evidence="2 3">
    <name type="scientific">Halomonas saccharevitans</name>
    <dbReference type="NCBI Taxonomy" id="416872"/>
    <lineage>
        <taxon>Bacteria</taxon>
        <taxon>Pseudomonadati</taxon>
        <taxon>Pseudomonadota</taxon>
        <taxon>Gammaproteobacteria</taxon>
        <taxon>Oceanospirillales</taxon>
        <taxon>Halomonadaceae</taxon>
        <taxon>Halomonas</taxon>
    </lineage>
</organism>
<protein>
    <submittedName>
        <fullName evidence="2">Uncharacterized protein</fullName>
    </submittedName>
</protein>
<dbReference type="AlphaFoldDB" id="A0A1I6YPQ2"/>
<gene>
    <name evidence="2" type="ORF">SAMN04487956_10689</name>
</gene>
<reference evidence="2 3" key="1">
    <citation type="submission" date="2016-10" db="EMBL/GenBank/DDBJ databases">
        <authorList>
            <person name="de Groot N.N."/>
        </authorList>
    </citation>
    <scope>NUCLEOTIDE SEQUENCE [LARGE SCALE GENOMIC DNA]</scope>
    <source>
        <strain evidence="2 3">CGMCC 1.6493</strain>
    </source>
</reference>
<keyword evidence="1" id="KW-0812">Transmembrane</keyword>
<name>A0A1I6YPQ2_9GAMM</name>
<dbReference type="Proteomes" id="UP000199594">
    <property type="component" value="Unassembled WGS sequence"/>
</dbReference>
<evidence type="ECO:0000256" key="1">
    <source>
        <dbReference type="SAM" id="Phobius"/>
    </source>
</evidence>
<keyword evidence="1" id="KW-0472">Membrane</keyword>
<evidence type="ECO:0000313" key="2">
    <source>
        <dbReference type="EMBL" id="SFT52181.1"/>
    </source>
</evidence>
<sequence length="176" mass="19098">MEASRFAMPPRIPSSSGAARLPLLHLLITVTLLTLAVALWYLTSYSLRDEAEVRWMPPARAACDPSAAPCTARLGGGAELSLAVVSQGAIRPLERLPLEVRVSGTPAEAVRVDFVGREMDMGLHRFPLEAEGGGVFRGAGQVSICTEAVMPWRAKVVVDTPRGRLGSWFDFEVERR</sequence>
<dbReference type="EMBL" id="FPAQ01000006">
    <property type="protein sequence ID" value="SFT52181.1"/>
    <property type="molecule type" value="Genomic_DNA"/>
</dbReference>
<accession>A0A1I6YPQ2</accession>